<protein>
    <submittedName>
        <fullName evidence="1">Uncharacterized protein</fullName>
    </submittedName>
</protein>
<evidence type="ECO:0000313" key="2">
    <source>
        <dbReference type="Proteomes" id="UP001177021"/>
    </source>
</evidence>
<sequence>MIVCVAPVLPIYLAVVHEYLAPFAHRFLCFWDIDVVPTIGDSSLDIVFIIQPLLTPSKFCICRKYLIAEIYSFCIPTNVSF</sequence>
<comment type="caution">
    <text evidence="1">The sequence shown here is derived from an EMBL/GenBank/DDBJ whole genome shotgun (WGS) entry which is preliminary data.</text>
</comment>
<evidence type="ECO:0000313" key="1">
    <source>
        <dbReference type="EMBL" id="CAJ2663824.1"/>
    </source>
</evidence>
<organism evidence="1 2">
    <name type="scientific">Trifolium pratense</name>
    <name type="common">Red clover</name>
    <dbReference type="NCBI Taxonomy" id="57577"/>
    <lineage>
        <taxon>Eukaryota</taxon>
        <taxon>Viridiplantae</taxon>
        <taxon>Streptophyta</taxon>
        <taxon>Embryophyta</taxon>
        <taxon>Tracheophyta</taxon>
        <taxon>Spermatophyta</taxon>
        <taxon>Magnoliopsida</taxon>
        <taxon>eudicotyledons</taxon>
        <taxon>Gunneridae</taxon>
        <taxon>Pentapetalae</taxon>
        <taxon>rosids</taxon>
        <taxon>fabids</taxon>
        <taxon>Fabales</taxon>
        <taxon>Fabaceae</taxon>
        <taxon>Papilionoideae</taxon>
        <taxon>50 kb inversion clade</taxon>
        <taxon>NPAAA clade</taxon>
        <taxon>Hologalegina</taxon>
        <taxon>IRL clade</taxon>
        <taxon>Trifolieae</taxon>
        <taxon>Trifolium</taxon>
    </lineage>
</organism>
<keyword evidence="2" id="KW-1185">Reference proteome</keyword>
<reference evidence="1" key="1">
    <citation type="submission" date="2023-10" db="EMBL/GenBank/DDBJ databases">
        <authorList>
            <person name="Rodriguez Cubillos JULIANA M."/>
            <person name="De Vega J."/>
        </authorList>
    </citation>
    <scope>NUCLEOTIDE SEQUENCE</scope>
</reference>
<proteinExistence type="predicted"/>
<name>A0ACB0L6L9_TRIPR</name>
<accession>A0ACB0L6L9</accession>
<dbReference type="Proteomes" id="UP001177021">
    <property type="component" value="Unassembled WGS sequence"/>
</dbReference>
<dbReference type="EMBL" id="CASHSV030000409">
    <property type="protein sequence ID" value="CAJ2663824.1"/>
    <property type="molecule type" value="Genomic_DNA"/>
</dbReference>
<gene>
    <name evidence="1" type="ORF">MILVUS5_LOCUS29169</name>
</gene>